<accession>A0A1X7F2Y0</accession>
<organism evidence="1 2">
    <name type="scientific">Trinickia caryophylli</name>
    <name type="common">Paraburkholderia caryophylli</name>
    <dbReference type="NCBI Taxonomy" id="28094"/>
    <lineage>
        <taxon>Bacteria</taxon>
        <taxon>Pseudomonadati</taxon>
        <taxon>Pseudomonadota</taxon>
        <taxon>Betaproteobacteria</taxon>
        <taxon>Burkholderiales</taxon>
        <taxon>Burkholderiaceae</taxon>
        <taxon>Trinickia</taxon>
    </lineage>
</organism>
<proteinExistence type="predicted"/>
<name>A0A1X7F2Y0_TRICW</name>
<evidence type="ECO:0000313" key="2">
    <source>
        <dbReference type="Proteomes" id="UP000192911"/>
    </source>
</evidence>
<sequence length="68" mass="7510">MGGPRRHPTQSLKQASVIAGFESHVNFEAPLGCGVDNRRRSASQRAVSRLDNVGDLILQCANRYERCI</sequence>
<protein>
    <submittedName>
        <fullName evidence="1">Uncharacterized protein</fullName>
    </submittedName>
</protein>
<reference evidence="2" key="1">
    <citation type="submission" date="2017-04" db="EMBL/GenBank/DDBJ databases">
        <authorList>
            <person name="Varghese N."/>
            <person name="Submissions S."/>
        </authorList>
    </citation>
    <scope>NUCLEOTIDE SEQUENCE [LARGE SCALE GENOMIC DNA]</scope>
    <source>
        <strain evidence="2">Ballard 720</strain>
    </source>
</reference>
<gene>
    <name evidence="1" type="ORF">SAMN06295900_10773</name>
</gene>
<evidence type="ECO:0000313" key="1">
    <source>
        <dbReference type="EMBL" id="SMF44706.1"/>
    </source>
</evidence>
<dbReference type="STRING" id="28094.SAMN06295900_10773"/>
<dbReference type="EMBL" id="FXAH01000007">
    <property type="protein sequence ID" value="SMF44706.1"/>
    <property type="molecule type" value="Genomic_DNA"/>
</dbReference>
<keyword evidence="2" id="KW-1185">Reference proteome</keyword>
<dbReference type="AlphaFoldDB" id="A0A1X7F2Y0"/>
<dbReference type="Proteomes" id="UP000192911">
    <property type="component" value="Unassembled WGS sequence"/>
</dbReference>